<dbReference type="Proteomes" id="UP000434209">
    <property type="component" value="Chromosome 3"/>
</dbReference>
<sequence length="270" mass="27738">MDNVGMTVRRHGGLAPRAIFFGVASLLFAASAAVTFVWCASMEAMGGTPMPGGWTMSALWAPMCGRTWFDAAVSFAGMWNVMMVAMMLPALAPALWRYFEAMGDQRTARAGGMTAMAGVGYFFVWLAVGVLVFAAGAQLTALAVASPALAHTAPAVAGGVVAIAGALQFSAWKARWLACCGYSPACGHARLDAQAALRHGLRLGRHCLCCCGNLMAALLAAGVMDRPAMALVAAAIAAERWMPGGARVARGIGAAAIAVGVVMVVRAVTA</sequence>
<gene>
    <name evidence="2" type="ORF">FAZ97_25530</name>
</gene>
<proteinExistence type="predicted"/>
<dbReference type="AlphaFoldDB" id="A0A7Z2GAW0"/>
<organism evidence="2 3">
    <name type="scientific">Paraburkholderia acidiphila</name>
    <dbReference type="NCBI Taxonomy" id="2571747"/>
    <lineage>
        <taxon>Bacteria</taxon>
        <taxon>Pseudomonadati</taxon>
        <taxon>Pseudomonadota</taxon>
        <taxon>Betaproteobacteria</taxon>
        <taxon>Burkholderiales</taxon>
        <taxon>Burkholderiaceae</taxon>
        <taxon>Paraburkholderia</taxon>
    </lineage>
</organism>
<dbReference type="OrthoDB" id="980055at2"/>
<keyword evidence="3" id="KW-1185">Reference proteome</keyword>
<dbReference type="Pfam" id="PF09948">
    <property type="entry name" value="PpoB2"/>
    <property type="match status" value="1"/>
</dbReference>
<name>A0A7Z2GAW0_9BURK</name>
<dbReference type="KEGG" id="pacp:FAZ97_25530"/>
<keyword evidence="1" id="KW-0472">Membrane</keyword>
<dbReference type="InterPro" id="IPR018688">
    <property type="entry name" value="PpoB2-like"/>
</dbReference>
<evidence type="ECO:0000313" key="3">
    <source>
        <dbReference type="Proteomes" id="UP000434209"/>
    </source>
</evidence>
<keyword evidence="1" id="KW-0812">Transmembrane</keyword>
<feature type="transmembrane region" description="Helical" evidence="1">
    <location>
        <begin position="75"/>
        <end position="99"/>
    </location>
</feature>
<feature type="transmembrane region" description="Helical" evidence="1">
    <location>
        <begin position="248"/>
        <end position="268"/>
    </location>
</feature>
<feature type="transmembrane region" description="Helical" evidence="1">
    <location>
        <begin position="148"/>
        <end position="167"/>
    </location>
</feature>
<evidence type="ECO:0000313" key="2">
    <source>
        <dbReference type="EMBL" id="QGZ58361.1"/>
    </source>
</evidence>
<evidence type="ECO:0000256" key="1">
    <source>
        <dbReference type="SAM" id="Phobius"/>
    </source>
</evidence>
<accession>A0A7Z2GAW0</accession>
<dbReference type="RefSeq" id="WP_158761297.1">
    <property type="nucleotide sequence ID" value="NZ_CP046911.1"/>
</dbReference>
<keyword evidence="1" id="KW-1133">Transmembrane helix</keyword>
<feature type="transmembrane region" description="Helical" evidence="1">
    <location>
        <begin position="20"/>
        <end position="40"/>
    </location>
</feature>
<protein>
    <submittedName>
        <fullName evidence="2">DUF2182 domain-containing protein</fullName>
    </submittedName>
</protein>
<feature type="transmembrane region" description="Helical" evidence="1">
    <location>
        <begin position="119"/>
        <end position="142"/>
    </location>
</feature>
<reference evidence="2 3" key="1">
    <citation type="submission" date="2019-12" db="EMBL/GenBank/DDBJ databases">
        <title>Paraburkholderia acidiphila 7Q-K02 sp. nov and Paraburkholderia acidisoli DHF22 sp. nov., two strains isolated from forest soil.</title>
        <authorList>
            <person name="Gao Z."/>
            <person name="Qiu L."/>
        </authorList>
    </citation>
    <scope>NUCLEOTIDE SEQUENCE [LARGE SCALE GENOMIC DNA]</scope>
    <source>
        <strain evidence="2 3">7Q-K02</strain>
    </source>
</reference>
<dbReference type="EMBL" id="CP046911">
    <property type="protein sequence ID" value="QGZ58361.1"/>
    <property type="molecule type" value="Genomic_DNA"/>
</dbReference>